<organism evidence="12 13">
    <name type="scientific">Streptomyces phaeolivaceus</name>
    <dbReference type="NCBI Taxonomy" id="2653200"/>
    <lineage>
        <taxon>Bacteria</taxon>
        <taxon>Bacillati</taxon>
        <taxon>Actinomycetota</taxon>
        <taxon>Actinomycetes</taxon>
        <taxon>Kitasatosporales</taxon>
        <taxon>Streptomycetaceae</taxon>
        <taxon>Streptomyces</taxon>
    </lineage>
</organism>
<dbReference type="GO" id="GO:0051536">
    <property type="term" value="F:iron-sulfur cluster binding"/>
    <property type="evidence" value="ECO:0007669"/>
    <property type="project" value="UniProtKB-KW"/>
</dbReference>
<dbReference type="AlphaFoldDB" id="A0A5P8KES5"/>
<keyword evidence="8" id="KW-0408">Iron</keyword>
<name>A0A5P8KES5_9ACTN</name>
<comment type="cofactor">
    <cofactor evidence="1">
        <name>FMN</name>
        <dbReference type="ChEBI" id="CHEBI:58210"/>
    </cofactor>
</comment>
<keyword evidence="5" id="KW-0288">FMN</keyword>
<evidence type="ECO:0000256" key="5">
    <source>
        <dbReference type="ARBA" id="ARBA00022643"/>
    </source>
</evidence>
<evidence type="ECO:0000256" key="3">
    <source>
        <dbReference type="ARBA" id="ARBA00011048"/>
    </source>
</evidence>
<dbReference type="Pfam" id="PF22620">
    <property type="entry name" value="OYE-like_second_a-b"/>
    <property type="match status" value="1"/>
</dbReference>
<dbReference type="InterPro" id="IPR036188">
    <property type="entry name" value="FAD/NAD-bd_sf"/>
</dbReference>
<comment type="cofactor">
    <cofactor evidence="2">
        <name>[4Fe-4S] cluster</name>
        <dbReference type="ChEBI" id="CHEBI:49883"/>
    </cofactor>
</comment>
<dbReference type="InterPro" id="IPR001155">
    <property type="entry name" value="OxRdtase_FMN_N"/>
</dbReference>
<dbReference type="Gene3D" id="3.20.20.70">
    <property type="entry name" value="Aldolase class I"/>
    <property type="match status" value="1"/>
</dbReference>
<evidence type="ECO:0000259" key="10">
    <source>
        <dbReference type="Pfam" id="PF00724"/>
    </source>
</evidence>
<dbReference type="Gene3D" id="3.50.50.60">
    <property type="entry name" value="FAD/NAD(P)-binding domain"/>
    <property type="match status" value="1"/>
</dbReference>
<dbReference type="PANTHER" id="PTHR42917">
    <property type="entry name" value="2,4-DIENOYL-COA REDUCTASE"/>
    <property type="match status" value="1"/>
</dbReference>
<evidence type="ECO:0000256" key="6">
    <source>
        <dbReference type="ARBA" id="ARBA00022723"/>
    </source>
</evidence>
<evidence type="ECO:0000313" key="12">
    <source>
        <dbReference type="EMBL" id="QFR01652.1"/>
    </source>
</evidence>
<dbReference type="PANTHER" id="PTHR42917:SF2">
    <property type="entry name" value="2,4-DIENOYL-COA REDUCTASE [(2E)-ENOYL-COA-PRODUCING]"/>
    <property type="match status" value="1"/>
</dbReference>
<evidence type="ECO:0000259" key="11">
    <source>
        <dbReference type="Pfam" id="PF22620"/>
    </source>
</evidence>
<evidence type="ECO:0000313" key="13">
    <source>
        <dbReference type="Proteomes" id="UP000327294"/>
    </source>
</evidence>
<dbReference type="EMBL" id="CP045096">
    <property type="protein sequence ID" value="QFR01652.1"/>
    <property type="molecule type" value="Genomic_DNA"/>
</dbReference>
<dbReference type="PRINTS" id="PR00368">
    <property type="entry name" value="FADPNR"/>
</dbReference>
<dbReference type="GO" id="GO:0046872">
    <property type="term" value="F:metal ion binding"/>
    <property type="evidence" value="ECO:0007669"/>
    <property type="project" value="UniProtKB-KW"/>
</dbReference>
<dbReference type="Proteomes" id="UP000327294">
    <property type="component" value="Chromosome"/>
</dbReference>
<reference evidence="12 13" key="1">
    <citation type="submission" date="2019-10" db="EMBL/GenBank/DDBJ databases">
        <title>Streptomyces sp. strain GY16 isolated from leaves of Broussonetia papyrifera.</title>
        <authorList>
            <person name="Mo P."/>
        </authorList>
    </citation>
    <scope>NUCLEOTIDE SEQUENCE [LARGE SCALE GENOMIC DNA]</scope>
    <source>
        <strain evidence="12 13">GY16</strain>
    </source>
</reference>
<dbReference type="Pfam" id="PF13450">
    <property type="entry name" value="NAD_binding_8"/>
    <property type="match status" value="1"/>
</dbReference>
<dbReference type="InterPro" id="IPR013785">
    <property type="entry name" value="Aldolase_TIM"/>
</dbReference>
<accession>A0A5P8KES5</accession>
<comment type="similarity">
    <text evidence="3">In the N-terminal section; belongs to the NADH:flavin oxidoreductase/NADH oxidase family.</text>
</comment>
<evidence type="ECO:0000256" key="1">
    <source>
        <dbReference type="ARBA" id="ARBA00001917"/>
    </source>
</evidence>
<dbReference type="KEGG" id="sphv:F9278_41870"/>
<sequence length="735" mass="80557">MARDPRHDVLFEPLRIGPRTLRNRFYVTPHATNFGTDFPGAEAYYRGMRAEGGWAAVSTGACLVNIDADNPRWNLHHLVDDGDENNLRLLASKVQEHGALAGVELIYYAAGTGLRTRLPARPGVSQVRSYGISECSAPAMTKADIRQIQRQYVDAARRAERAGFDLINVHLREAGSVAYQLLDPYLNTRTDEYGGSFANRVRFAVELFDMVRDAVDDCAIVGGFCIDSADGRIEAAEDGYRFIETIDSYVDLWDLQVGRWIYPDAGPSRSHRQGWQVPYYETVRPAATKPIVGVGRFTDPDVMADLVRTGVLDVIGAARPSISDPFLPAKVDEGRLEDIRECIGCNMCASRVEIPGAFIACTQNATVGEEYRRGWHPEVFTRPADTEAPVLVIGAGPAGLECAVTLGRRGFENVHLVDAGDSLGGIMRWIPRLPGLQEWSRFLDYRVSQLDRLKGVEVILNRKLTADDVLDYGAASVVVATGAAWDPTGVNTYVHRPVPGAAGNDAVYTPDQIMRDDLRFSGLRVVVFDADRYFMGQSIAERIAADGNEVVFVSSEADVQGYLRLTGEAQYQIRRLLDLGVKIVPNSILREVLDGGVELEDRTTGRIDRLGADAVVMVTQRVPDTSLHDALAADPAGLERAGITKLLRIGDCLVPRPIADAAFDGHRVAREFDSPDPGTPQTFIRERRVVGFGDGAFDGGLPPTATRGVRTTLPLVRAQDAGSTDRRHIKKGQEQ</sequence>
<feature type="domain" description="NADH:flavin oxidoreductase/NADH oxidase N-terminal" evidence="10">
    <location>
        <begin position="10"/>
        <end position="335"/>
    </location>
</feature>
<dbReference type="SUPFAM" id="SSF51971">
    <property type="entry name" value="Nucleotide-binding domain"/>
    <property type="match status" value="1"/>
</dbReference>
<keyword evidence="13" id="KW-1185">Reference proteome</keyword>
<gene>
    <name evidence="12" type="ORF">F9278_41870</name>
</gene>
<dbReference type="GO" id="GO:0016491">
    <property type="term" value="F:oxidoreductase activity"/>
    <property type="evidence" value="ECO:0007669"/>
    <property type="project" value="UniProtKB-KW"/>
</dbReference>
<protein>
    <submittedName>
        <fullName evidence="12">NAD(P)-binding protein</fullName>
    </submittedName>
</protein>
<dbReference type="SUPFAM" id="SSF51395">
    <property type="entry name" value="FMN-linked oxidoreductases"/>
    <property type="match status" value="1"/>
</dbReference>
<evidence type="ECO:0000256" key="8">
    <source>
        <dbReference type="ARBA" id="ARBA00023004"/>
    </source>
</evidence>
<dbReference type="GO" id="GO:0010181">
    <property type="term" value="F:FMN binding"/>
    <property type="evidence" value="ECO:0007669"/>
    <property type="project" value="InterPro"/>
</dbReference>
<dbReference type="InterPro" id="IPR054428">
    <property type="entry name" value="TMADH/DMDH/HD_second_a-b"/>
</dbReference>
<dbReference type="SUPFAM" id="SSF51905">
    <property type="entry name" value="FAD/NAD(P)-binding domain"/>
    <property type="match status" value="1"/>
</dbReference>
<keyword evidence="4" id="KW-0285">Flavoprotein</keyword>
<keyword evidence="6" id="KW-0479">Metal-binding</keyword>
<dbReference type="InterPro" id="IPR051793">
    <property type="entry name" value="NADH:flavin_oxidoreductase"/>
</dbReference>
<dbReference type="RefSeq" id="WP_152172979.1">
    <property type="nucleotide sequence ID" value="NZ_CP045096.1"/>
</dbReference>
<keyword evidence="9" id="KW-0411">Iron-sulfur</keyword>
<proteinExistence type="inferred from homology"/>
<dbReference type="Pfam" id="PF00724">
    <property type="entry name" value="Oxidored_FMN"/>
    <property type="match status" value="1"/>
</dbReference>
<dbReference type="Gene3D" id="3.40.50.720">
    <property type="entry name" value="NAD(P)-binding Rossmann-like Domain"/>
    <property type="match status" value="1"/>
</dbReference>
<evidence type="ECO:0000256" key="7">
    <source>
        <dbReference type="ARBA" id="ARBA00023002"/>
    </source>
</evidence>
<keyword evidence="7" id="KW-0560">Oxidoreductase</keyword>
<evidence type="ECO:0000256" key="4">
    <source>
        <dbReference type="ARBA" id="ARBA00022630"/>
    </source>
</evidence>
<evidence type="ECO:0000256" key="2">
    <source>
        <dbReference type="ARBA" id="ARBA00001966"/>
    </source>
</evidence>
<evidence type="ECO:0000256" key="9">
    <source>
        <dbReference type="ARBA" id="ARBA00023014"/>
    </source>
</evidence>
<feature type="domain" description="TMADH/DMDH/HD second alpha/beta" evidence="11">
    <location>
        <begin position="509"/>
        <end position="601"/>
    </location>
</feature>